<accession>A0A810MUJ4</accession>
<organism evidence="1 2">
    <name type="scientific">Polymorphospora rubra</name>
    <dbReference type="NCBI Taxonomy" id="338584"/>
    <lineage>
        <taxon>Bacteria</taxon>
        <taxon>Bacillati</taxon>
        <taxon>Actinomycetota</taxon>
        <taxon>Actinomycetes</taxon>
        <taxon>Micromonosporales</taxon>
        <taxon>Micromonosporaceae</taxon>
        <taxon>Polymorphospora</taxon>
    </lineage>
</organism>
<evidence type="ECO:0000313" key="2">
    <source>
        <dbReference type="Proteomes" id="UP000680866"/>
    </source>
</evidence>
<dbReference type="AlphaFoldDB" id="A0A810MUJ4"/>
<keyword evidence="2" id="KW-1185">Reference proteome</keyword>
<dbReference type="Proteomes" id="UP000680866">
    <property type="component" value="Chromosome"/>
</dbReference>
<dbReference type="EMBL" id="AP023359">
    <property type="protein sequence ID" value="BCJ64876.1"/>
    <property type="molecule type" value="Genomic_DNA"/>
</dbReference>
<sequence length="149" mass="15907">MVISEVDGGLVGENLEDLAEYARAQGAEGHDVHEVRLCGCASCGGQVFVVHGDLEQHAARRICRGCGAGHFIADSGMYWDDARYGIMVCECDGDGDEEDFNVAVAYSLYTGGAGIRAIAITSRCIGCGRLGYWDGWMIRGGETHLLDLA</sequence>
<dbReference type="KEGG" id="pry:Prubr_18970"/>
<evidence type="ECO:0000313" key="1">
    <source>
        <dbReference type="EMBL" id="BCJ64876.1"/>
    </source>
</evidence>
<reference evidence="1" key="1">
    <citation type="submission" date="2020-08" db="EMBL/GenBank/DDBJ databases">
        <title>Whole genome shotgun sequence of Polymorphospora rubra NBRC 101157.</title>
        <authorList>
            <person name="Komaki H."/>
            <person name="Tamura T."/>
        </authorList>
    </citation>
    <scope>NUCLEOTIDE SEQUENCE</scope>
    <source>
        <strain evidence="1">NBRC 101157</strain>
    </source>
</reference>
<name>A0A810MUJ4_9ACTN</name>
<proteinExistence type="predicted"/>
<protein>
    <submittedName>
        <fullName evidence="1">Uncharacterized protein</fullName>
    </submittedName>
</protein>
<gene>
    <name evidence="1" type="ORF">Prubr_18970</name>
</gene>